<dbReference type="NCBIfam" id="NF006070">
    <property type="entry name" value="PRK08213.1"/>
    <property type="match status" value="1"/>
</dbReference>
<dbReference type="STRING" id="1476583.DEIPH_ctg011orf0081"/>
<gene>
    <name evidence="5" type="ORF">DEIPH_ctg011orf0081</name>
</gene>
<organism evidence="5 6">
    <name type="scientific">Deinococcus phoenicis</name>
    <dbReference type="NCBI Taxonomy" id="1476583"/>
    <lineage>
        <taxon>Bacteria</taxon>
        <taxon>Thermotogati</taxon>
        <taxon>Deinococcota</taxon>
        <taxon>Deinococci</taxon>
        <taxon>Deinococcales</taxon>
        <taxon>Deinococcaceae</taxon>
        <taxon>Deinococcus</taxon>
    </lineage>
</organism>
<dbReference type="PATRIC" id="fig|1476583.3.peg.706"/>
<dbReference type="PROSITE" id="PS00061">
    <property type="entry name" value="ADH_SHORT"/>
    <property type="match status" value="1"/>
</dbReference>
<evidence type="ECO:0000256" key="2">
    <source>
        <dbReference type="ARBA" id="ARBA00023002"/>
    </source>
</evidence>
<dbReference type="SMART" id="SM00822">
    <property type="entry name" value="PKS_KR"/>
    <property type="match status" value="1"/>
</dbReference>
<dbReference type="OrthoDB" id="9803333at2"/>
<dbReference type="GO" id="GO:0030497">
    <property type="term" value="P:fatty acid elongation"/>
    <property type="evidence" value="ECO:0007669"/>
    <property type="project" value="TreeGrafter"/>
</dbReference>
<sequence length="258" mass="27150">MALKELFDLTGKVALITGGSRGLGLQIAEGLGEYGATVVLTARKQNELDEARAHLESLGITAHVYAHDLSQFETIEPLVERIHEEVGPIHVLVNNAGATWGAPAEDYPLEAWLKVMNLNVNGMFLLTQAVGKRCMIPAGSGRIINVASVAGLKGNNPRMAGTLAYNTSKGADVNFTRALASEWAKYGITVNSICPGYFPTKMTKGTLAYGEELIVAATPLGRLGGPEDLKGLALLLASDASAYMTGQNIAVDGGITAI</sequence>
<dbReference type="eggNOG" id="COG1028">
    <property type="taxonomic scope" value="Bacteria"/>
</dbReference>
<accession>A0A016QSN4</accession>
<dbReference type="PANTHER" id="PTHR42760">
    <property type="entry name" value="SHORT-CHAIN DEHYDROGENASES/REDUCTASES FAMILY MEMBER"/>
    <property type="match status" value="1"/>
</dbReference>
<evidence type="ECO:0000313" key="6">
    <source>
        <dbReference type="Proteomes" id="UP000020492"/>
    </source>
</evidence>
<evidence type="ECO:0000256" key="1">
    <source>
        <dbReference type="ARBA" id="ARBA00006484"/>
    </source>
</evidence>
<evidence type="ECO:0000259" key="4">
    <source>
        <dbReference type="SMART" id="SM00822"/>
    </source>
</evidence>
<dbReference type="AlphaFoldDB" id="A0A016QSN4"/>
<comment type="caution">
    <text evidence="5">The sequence shown here is derived from an EMBL/GenBank/DDBJ whole genome shotgun (WGS) entry which is preliminary data.</text>
</comment>
<reference evidence="5 6" key="1">
    <citation type="submission" date="2014-03" db="EMBL/GenBank/DDBJ databases">
        <title>Draft genome sequence of Deinococcus phoenicis 1P10ME.</title>
        <authorList>
            <person name="Stepanov V.G."/>
            <person name="Vaishampayan P."/>
            <person name="Venkateswaran K."/>
            <person name="Fox G.E."/>
        </authorList>
    </citation>
    <scope>NUCLEOTIDE SEQUENCE [LARGE SCALE GENOMIC DNA]</scope>
    <source>
        <strain evidence="5 6">1P10ME</strain>
    </source>
</reference>
<evidence type="ECO:0000256" key="3">
    <source>
        <dbReference type="RuleBase" id="RU000363"/>
    </source>
</evidence>
<dbReference type="Proteomes" id="UP000020492">
    <property type="component" value="Unassembled WGS sequence"/>
</dbReference>
<dbReference type="FunFam" id="3.40.50.720:FF:000240">
    <property type="entry name" value="SDR family oxidoreductase"/>
    <property type="match status" value="1"/>
</dbReference>
<dbReference type="PRINTS" id="PR00081">
    <property type="entry name" value="GDHRDH"/>
</dbReference>
<dbReference type="PRINTS" id="PR00080">
    <property type="entry name" value="SDRFAMILY"/>
</dbReference>
<dbReference type="InterPro" id="IPR020904">
    <property type="entry name" value="Sc_DH/Rdtase_CS"/>
</dbReference>
<comment type="similarity">
    <text evidence="1 3">Belongs to the short-chain dehydrogenases/reductases (SDR) family.</text>
</comment>
<dbReference type="InterPro" id="IPR002347">
    <property type="entry name" value="SDR_fam"/>
</dbReference>
<evidence type="ECO:0000313" key="5">
    <source>
        <dbReference type="EMBL" id="EYB69110.1"/>
    </source>
</evidence>
<keyword evidence="2" id="KW-0560">Oxidoreductase</keyword>
<dbReference type="SUPFAM" id="SSF51735">
    <property type="entry name" value="NAD(P)-binding Rossmann-fold domains"/>
    <property type="match status" value="1"/>
</dbReference>
<dbReference type="Gene3D" id="3.40.50.720">
    <property type="entry name" value="NAD(P)-binding Rossmann-like Domain"/>
    <property type="match status" value="1"/>
</dbReference>
<dbReference type="InterPro" id="IPR036291">
    <property type="entry name" value="NAD(P)-bd_dom_sf"/>
</dbReference>
<dbReference type="RefSeq" id="WP_034353918.1">
    <property type="nucleotide sequence ID" value="NZ_JHAC01000011.1"/>
</dbReference>
<feature type="domain" description="Ketoreductase" evidence="4">
    <location>
        <begin position="12"/>
        <end position="196"/>
    </location>
</feature>
<dbReference type="PANTHER" id="PTHR42760:SF40">
    <property type="entry name" value="3-OXOACYL-[ACYL-CARRIER-PROTEIN] REDUCTASE, CHLOROPLASTIC"/>
    <property type="match status" value="1"/>
</dbReference>
<dbReference type="EMBL" id="JHAC01000011">
    <property type="protein sequence ID" value="EYB69110.1"/>
    <property type="molecule type" value="Genomic_DNA"/>
</dbReference>
<dbReference type="InterPro" id="IPR057326">
    <property type="entry name" value="KR_dom"/>
</dbReference>
<dbReference type="GO" id="GO:0016616">
    <property type="term" value="F:oxidoreductase activity, acting on the CH-OH group of donors, NAD or NADP as acceptor"/>
    <property type="evidence" value="ECO:0007669"/>
    <property type="project" value="TreeGrafter"/>
</dbReference>
<keyword evidence="6" id="KW-1185">Reference proteome</keyword>
<name>A0A016QSN4_9DEIO</name>
<dbReference type="GO" id="GO:0005975">
    <property type="term" value="P:carbohydrate metabolic process"/>
    <property type="evidence" value="ECO:0007669"/>
    <property type="project" value="UniProtKB-ARBA"/>
</dbReference>
<protein>
    <submittedName>
        <fullName evidence="5">Gluconate 5-dehydrogenase</fullName>
    </submittedName>
</protein>
<dbReference type="Pfam" id="PF00106">
    <property type="entry name" value="adh_short"/>
    <property type="match status" value="1"/>
</dbReference>
<proteinExistence type="inferred from homology"/>